<dbReference type="GO" id="GO:0003677">
    <property type="term" value="F:DNA binding"/>
    <property type="evidence" value="ECO:0007669"/>
    <property type="project" value="InterPro"/>
</dbReference>
<gene>
    <name evidence="3" type="ORF">C1E23_05895</name>
</gene>
<dbReference type="CDD" id="cd00093">
    <property type="entry name" value="HTH_XRE"/>
    <property type="match status" value="1"/>
</dbReference>
<dbReference type="InterPro" id="IPR010982">
    <property type="entry name" value="Lambda_DNA-bd_dom_sf"/>
</dbReference>
<dbReference type="Proteomes" id="UP000291338">
    <property type="component" value="Unassembled WGS sequence"/>
</dbReference>
<feature type="region of interest" description="Disordered" evidence="1">
    <location>
        <begin position="1"/>
        <end position="24"/>
    </location>
</feature>
<dbReference type="RefSeq" id="WP_130254687.1">
    <property type="nucleotide sequence ID" value="NZ_PPSX01000019.1"/>
</dbReference>
<organism evidence="3 4">
    <name type="scientific">Pseudoalteromonas phenolica</name>
    <dbReference type="NCBI Taxonomy" id="161398"/>
    <lineage>
        <taxon>Bacteria</taxon>
        <taxon>Pseudomonadati</taxon>
        <taxon>Pseudomonadota</taxon>
        <taxon>Gammaproteobacteria</taxon>
        <taxon>Alteromonadales</taxon>
        <taxon>Pseudoalteromonadaceae</taxon>
        <taxon>Pseudoalteromonas</taxon>
    </lineage>
</organism>
<reference evidence="3 4" key="1">
    <citation type="submission" date="2018-01" db="EMBL/GenBank/DDBJ databases">
        <title>Co-occurrence of chitin degradation, pigmentation and bioactivity in marine Pseudoalteromonas.</title>
        <authorList>
            <person name="Paulsen S."/>
            <person name="Gram L."/>
            <person name="Machado H."/>
        </authorList>
    </citation>
    <scope>NUCLEOTIDE SEQUENCE [LARGE SCALE GENOMIC DNA]</scope>
    <source>
        <strain evidence="3 4">S3898</strain>
    </source>
</reference>
<name>A0A4Q7IQD5_9GAMM</name>
<dbReference type="EMBL" id="PPSX01000019">
    <property type="protein sequence ID" value="RZQ54151.1"/>
    <property type="molecule type" value="Genomic_DNA"/>
</dbReference>
<dbReference type="PROSITE" id="PS50943">
    <property type="entry name" value="HTH_CROC1"/>
    <property type="match status" value="1"/>
</dbReference>
<dbReference type="Pfam" id="PF01381">
    <property type="entry name" value="HTH_3"/>
    <property type="match status" value="1"/>
</dbReference>
<dbReference type="SMART" id="SM00530">
    <property type="entry name" value="HTH_XRE"/>
    <property type="match status" value="1"/>
</dbReference>
<dbReference type="SUPFAM" id="SSF47413">
    <property type="entry name" value="lambda repressor-like DNA-binding domains"/>
    <property type="match status" value="1"/>
</dbReference>
<comment type="caution">
    <text evidence="3">The sequence shown here is derived from an EMBL/GenBank/DDBJ whole genome shotgun (WGS) entry which is preliminary data.</text>
</comment>
<feature type="domain" description="HTH cro/C1-type" evidence="2">
    <location>
        <begin position="18"/>
        <end position="73"/>
    </location>
</feature>
<evidence type="ECO:0000313" key="4">
    <source>
        <dbReference type="Proteomes" id="UP000291338"/>
    </source>
</evidence>
<sequence>MMGKTVSSEENGKLTKWLKTKRHEKGHTMRSLAQVLGTPHSFIGKIENQERRLDVIEFLRYCEALEVDPYEGLSLLNKEGA</sequence>
<evidence type="ECO:0000313" key="3">
    <source>
        <dbReference type="EMBL" id="RZQ54151.1"/>
    </source>
</evidence>
<proteinExistence type="predicted"/>
<dbReference type="InterPro" id="IPR001387">
    <property type="entry name" value="Cro/C1-type_HTH"/>
</dbReference>
<accession>A0A4Q7IQD5</accession>
<evidence type="ECO:0000256" key="1">
    <source>
        <dbReference type="SAM" id="MobiDB-lite"/>
    </source>
</evidence>
<evidence type="ECO:0000259" key="2">
    <source>
        <dbReference type="PROSITE" id="PS50943"/>
    </source>
</evidence>
<dbReference type="Gene3D" id="1.10.260.40">
    <property type="entry name" value="lambda repressor-like DNA-binding domains"/>
    <property type="match status" value="1"/>
</dbReference>
<protein>
    <submittedName>
        <fullName evidence="3">Transcriptional regulator</fullName>
    </submittedName>
</protein>
<dbReference type="AlphaFoldDB" id="A0A4Q7IQD5"/>